<evidence type="ECO:0000259" key="1">
    <source>
        <dbReference type="Pfam" id="PF19501"/>
    </source>
</evidence>
<dbReference type="InterPro" id="IPR048329">
    <property type="entry name" value="PcRGLX_1st"/>
</dbReference>
<dbReference type="EMBL" id="JAJNDC010000001">
    <property type="protein sequence ID" value="MCW9712041.1"/>
    <property type="molecule type" value="Genomic_DNA"/>
</dbReference>
<dbReference type="RefSeq" id="WP_265787697.1">
    <property type="nucleotide sequence ID" value="NZ_BAABRS010000001.1"/>
</dbReference>
<name>A0ABT3PW23_9BACT</name>
<comment type="caution">
    <text evidence="4">The sequence shown here is derived from an EMBL/GenBank/DDBJ whole genome shotgun (WGS) entry which is preliminary data.</text>
</comment>
<evidence type="ECO:0000259" key="2">
    <source>
        <dbReference type="Pfam" id="PF21345"/>
    </source>
</evidence>
<dbReference type="Pfam" id="PF19501">
    <property type="entry name" value="PcRGLX_1st"/>
    <property type="match status" value="1"/>
</dbReference>
<feature type="domain" description="PcRGLX/YetA-like N-terminal RIFT barrel" evidence="1">
    <location>
        <begin position="29"/>
        <end position="106"/>
    </location>
</feature>
<dbReference type="InterPro" id="IPR048330">
    <property type="entry name" value="PcRGLX/YetA_2nd"/>
</dbReference>
<sequence>MRFKTKWVSFILIAVILVINNEHALGQQDVKLQWLSDRSPVQPTGISWGVPWPEGEVQRDAQFKLETAQGHELPIQSWSTAYWPDGSVKWSGLATIADTESEGPLTLSIVGKDNKQDQDQFGDNFTGIEVQKENGTIRINTGAMTAYLPEKGRNLIDSLVVDQYKVAGSAQLVSIHQQGPDGDALHSPKMEKRNSRIDSVNIEQDGPVRAVVRYDGIHQSETGGREWLPFTVRFYFYADRKPIKMVHSFIYDGNQEEDFIKGLGVRFDMPMQEQVHNRHVRFSGKGNGLFAEPVKPLESRRQISFQNESVYPDQEQGKRLPDVEEFDSGVQSLINDLADWNSYKMVQESPDGFTIKKRTNPESSWISVNAGTRASGLAFVGDVNGGLGVGLKDFWQTYPSHLEINNATADTAQLNLWMWSPEAPAIDMRHYDTEAHGLAASYEDVQEGFSIANGVARTHTITLFPDSKVSSHKTFTDMVALSQEPPLLTAPPEHMHAANVFGIWSLPDRSSPGKKWIENKLDAAIDLYQKEIDQRRWYGFWDYGDVMHSYDNVRQTWRYDVGGFAWANSELVPDMWLWYSYLRTGREDIFRMAEAMTRHTGEVDVYHSGRFEDLGTRHNVIHWGDGAKEARISQAALRRFYYYLTTDERTGDLMHAVRDTEESYKELDPMRNAMPADRYPTEAPTRLRVGPDWLALAGNWMTEWERTGDNKYLEKIRNGFDSIANMKYGLFSGPGVLGFYPESGRLVNDTGQPDDHHTSHLVMIMGGAEVSFELLDLIDHKGFKDAFLQYSRLYSLPEDAPGRTASDGGIGDGGFKSWHARLLAYAAVELDDTELAAQAWENFLGNPGWQDPDNRFETKEISGPETLRPMEVSPWTSTNETAQWSLNAIQLLQLIGDQIPEDHPLWN</sequence>
<proteinExistence type="predicted"/>
<evidence type="ECO:0000259" key="3">
    <source>
        <dbReference type="Pfam" id="PF21346"/>
    </source>
</evidence>
<accession>A0ABT3PW23</accession>
<dbReference type="Pfam" id="PF21345">
    <property type="entry name" value="PcRGLX_2nd"/>
    <property type="match status" value="1"/>
</dbReference>
<dbReference type="PANTHER" id="PTHR40081">
    <property type="entry name" value="CONCANAVALIN A-LIKE LECTIN/GLUCANASE"/>
    <property type="match status" value="1"/>
</dbReference>
<feature type="domain" description="PcRGLX/YetA-like C-terminal alpha/alpha toroid" evidence="3">
    <location>
        <begin position="485"/>
        <end position="899"/>
    </location>
</feature>
<feature type="domain" description="PcRGLX/YetA-like central beta-sandwich" evidence="2">
    <location>
        <begin position="128"/>
        <end position="479"/>
    </location>
</feature>
<dbReference type="InterPro" id="IPR045793">
    <property type="entry name" value="PcRGLX/YetA-like"/>
</dbReference>
<evidence type="ECO:0008006" key="6">
    <source>
        <dbReference type="Google" id="ProtNLM"/>
    </source>
</evidence>
<evidence type="ECO:0000313" key="4">
    <source>
        <dbReference type="EMBL" id="MCW9712041.1"/>
    </source>
</evidence>
<dbReference type="Pfam" id="PF21346">
    <property type="entry name" value="PcRGLX_3rd"/>
    <property type="match status" value="1"/>
</dbReference>
<organism evidence="4 5">
    <name type="scientific">Fodinibius salicampi</name>
    <dbReference type="NCBI Taxonomy" id="1920655"/>
    <lineage>
        <taxon>Bacteria</taxon>
        <taxon>Pseudomonadati</taxon>
        <taxon>Balneolota</taxon>
        <taxon>Balneolia</taxon>
        <taxon>Balneolales</taxon>
        <taxon>Balneolaceae</taxon>
        <taxon>Fodinibius</taxon>
    </lineage>
</organism>
<reference evidence="4 5" key="1">
    <citation type="submission" date="2021-11" db="EMBL/GenBank/DDBJ databases">
        <title>Aliifidinibius sp. nov., a new bacterium isolated from saline soil.</title>
        <authorList>
            <person name="Galisteo C."/>
            <person name="De La Haba R."/>
            <person name="Sanchez-Porro C."/>
            <person name="Ventosa A."/>
        </authorList>
    </citation>
    <scope>NUCLEOTIDE SEQUENCE [LARGE SCALE GENOMIC DNA]</scope>
    <source>
        <strain evidence="4 5">KACC 190600</strain>
    </source>
</reference>
<dbReference type="InterPro" id="IPR048331">
    <property type="entry name" value="PcRGLX/YetA_3rd"/>
</dbReference>
<dbReference type="Proteomes" id="UP001207337">
    <property type="component" value="Unassembled WGS sequence"/>
</dbReference>
<dbReference type="PANTHER" id="PTHR40081:SF1">
    <property type="entry name" value="TAT PATHWAY SIGNAL SEQUENCE DOMAIN PROTEIN"/>
    <property type="match status" value="1"/>
</dbReference>
<evidence type="ECO:0000313" key="5">
    <source>
        <dbReference type="Proteomes" id="UP001207337"/>
    </source>
</evidence>
<protein>
    <recommendedName>
        <fullName evidence="6">Tat pathway signal sequence domain protein</fullName>
    </recommendedName>
</protein>
<gene>
    <name evidence="4" type="ORF">LQ318_03905</name>
</gene>
<keyword evidence="5" id="KW-1185">Reference proteome</keyword>